<reference evidence="1 2" key="1">
    <citation type="submission" date="2017-11" db="EMBL/GenBank/DDBJ databases">
        <authorList>
            <person name="Han C.G."/>
        </authorList>
    </citation>
    <scope>NUCLEOTIDE SEQUENCE [LARGE SCALE GENOMIC DNA]</scope>
    <source>
        <strain evidence="1 2">ANC 5347</strain>
    </source>
</reference>
<reference evidence="1 2" key="2">
    <citation type="submission" date="2017-12" db="EMBL/GenBank/DDBJ databases">
        <title>Revising the taxonomy of the Acinetobacter lwoffii group: the description of Acinetobacter pseudolwoffii sp. nov. and emended description of Acinetobacter lwoffii.</title>
        <authorList>
            <person name="Nemec A."/>
        </authorList>
    </citation>
    <scope>NUCLEOTIDE SEQUENCE [LARGE SCALE GENOMIC DNA]</scope>
    <source>
        <strain evidence="1 2">ANC 5347</strain>
    </source>
</reference>
<dbReference type="RefSeq" id="WP_016806781.1">
    <property type="nucleotide sequence ID" value="NZ_CP084300.1"/>
</dbReference>
<evidence type="ECO:0000313" key="2">
    <source>
        <dbReference type="Proteomes" id="UP000242351"/>
    </source>
</evidence>
<dbReference type="AlphaFoldDB" id="A0A2H9UKS8"/>
<proteinExistence type="predicted"/>
<dbReference type="Proteomes" id="UP000242351">
    <property type="component" value="Unassembled WGS sequence"/>
</dbReference>
<accession>A0A2H9UKS8</accession>
<dbReference type="EMBL" id="PGOZ01000011">
    <property type="protein sequence ID" value="PJI32273.1"/>
    <property type="molecule type" value="Genomic_DNA"/>
</dbReference>
<gene>
    <name evidence="1" type="ORF">CU320_09875</name>
</gene>
<protein>
    <submittedName>
        <fullName evidence="1">Uncharacterized protein</fullName>
    </submittedName>
</protein>
<comment type="caution">
    <text evidence="1">The sequence shown here is derived from an EMBL/GenBank/DDBJ whole genome shotgun (WGS) entry which is preliminary data.</text>
</comment>
<organism evidence="1 2">
    <name type="scientific">Acinetobacter pseudolwoffii</name>
    <dbReference type="NCBI Taxonomy" id="2053287"/>
    <lineage>
        <taxon>Bacteria</taxon>
        <taxon>Pseudomonadati</taxon>
        <taxon>Pseudomonadota</taxon>
        <taxon>Gammaproteobacteria</taxon>
        <taxon>Moraxellales</taxon>
        <taxon>Moraxellaceae</taxon>
        <taxon>Acinetobacter</taxon>
    </lineage>
</organism>
<sequence length="61" mass="6833">MLIESVHPEVGAPLNKLQYGHRQKAAQQIELKKLGFSSDPNNDDVDITHVYDYGRKPEGIA</sequence>
<name>A0A2H9UKS8_9GAMM</name>
<evidence type="ECO:0000313" key="1">
    <source>
        <dbReference type="EMBL" id="PJI32273.1"/>
    </source>
</evidence>